<feature type="compositionally biased region" description="Polar residues" evidence="1">
    <location>
        <begin position="183"/>
        <end position="192"/>
    </location>
</feature>
<dbReference type="OrthoDB" id="5393057at2759"/>
<feature type="compositionally biased region" description="Basic and acidic residues" evidence="1">
    <location>
        <begin position="464"/>
        <end position="474"/>
    </location>
</feature>
<dbReference type="Gene3D" id="1.25.40.90">
    <property type="match status" value="1"/>
</dbReference>
<feature type="compositionally biased region" description="Polar residues" evidence="1">
    <location>
        <begin position="7"/>
        <end position="23"/>
    </location>
</feature>
<feature type="region of interest" description="Disordered" evidence="1">
    <location>
        <begin position="172"/>
        <end position="215"/>
    </location>
</feature>
<keyword evidence="4" id="KW-1185">Reference proteome</keyword>
<proteinExistence type="predicted"/>
<reference evidence="3" key="1">
    <citation type="journal article" date="2020" name="Stud. Mycol.">
        <title>101 Dothideomycetes genomes: a test case for predicting lifestyles and emergence of pathogens.</title>
        <authorList>
            <person name="Haridas S."/>
            <person name="Albert R."/>
            <person name="Binder M."/>
            <person name="Bloem J."/>
            <person name="Labutti K."/>
            <person name="Salamov A."/>
            <person name="Andreopoulos B."/>
            <person name="Baker S."/>
            <person name="Barry K."/>
            <person name="Bills G."/>
            <person name="Bluhm B."/>
            <person name="Cannon C."/>
            <person name="Castanera R."/>
            <person name="Culley D."/>
            <person name="Daum C."/>
            <person name="Ezra D."/>
            <person name="Gonzalez J."/>
            <person name="Henrissat B."/>
            <person name="Kuo A."/>
            <person name="Liang C."/>
            <person name="Lipzen A."/>
            <person name="Lutzoni F."/>
            <person name="Magnuson J."/>
            <person name="Mondo S."/>
            <person name="Nolan M."/>
            <person name="Ohm R."/>
            <person name="Pangilinan J."/>
            <person name="Park H.-J."/>
            <person name="Ramirez L."/>
            <person name="Alfaro M."/>
            <person name="Sun H."/>
            <person name="Tritt A."/>
            <person name="Yoshinaga Y."/>
            <person name="Zwiers L.-H."/>
            <person name="Turgeon B."/>
            <person name="Goodwin S."/>
            <person name="Spatafora J."/>
            <person name="Crous P."/>
            <person name="Grigoriev I."/>
        </authorList>
    </citation>
    <scope>NUCLEOTIDE SEQUENCE</scope>
    <source>
        <strain evidence="3">CBS 115976</strain>
    </source>
</reference>
<feature type="compositionally biased region" description="Pro residues" evidence="1">
    <location>
        <begin position="200"/>
        <end position="215"/>
    </location>
</feature>
<dbReference type="AlphaFoldDB" id="A0A6A6TX23"/>
<dbReference type="InterPro" id="IPR038425">
    <property type="entry name" value="GAT_sf"/>
</dbReference>
<dbReference type="Proteomes" id="UP000799302">
    <property type="component" value="Unassembled WGS sequence"/>
</dbReference>
<dbReference type="Gene3D" id="1.20.58.160">
    <property type="match status" value="1"/>
</dbReference>
<dbReference type="GO" id="GO:0043130">
    <property type="term" value="F:ubiquitin binding"/>
    <property type="evidence" value="ECO:0007669"/>
    <property type="project" value="InterPro"/>
</dbReference>
<gene>
    <name evidence="3" type="ORF">BT63DRAFT_117362</name>
</gene>
<dbReference type="PROSITE" id="PS50909">
    <property type="entry name" value="GAT"/>
    <property type="match status" value="1"/>
</dbReference>
<evidence type="ECO:0000313" key="3">
    <source>
        <dbReference type="EMBL" id="KAF2664006.1"/>
    </source>
</evidence>
<feature type="domain" description="GAT" evidence="2">
    <location>
        <begin position="215"/>
        <end position="304"/>
    </location>
</feature>
<dbReference type="InterPro" id="IPR008942">
    <property type="entry name" value="ENTH_VHS"/>
</dbReference>
<evidence type="ECO:0000256" key="1">
    <source>
        <dbReference type="SAM" id="MobiDB-lite"/>
    </source>
</evidence>
<evidence type="ECO:0000259" key="2">
    <source>
        <dbReference type="PROSITE" id="PS50909"/>
    </source>
</evidence>
<dbReference type="SUPFAM" id="SSF48464">
    <property type="entry name" value="ENTH/VHS domain"/>
    <property type="match status" value="1"/>
</dbReference>
<dbReference type="CDD" id="cd21383">
    <property type="entry name" value="GAT_GGA_Tom1-like"/>
    <property type="match status" value="1"/>
</dbReference>
<sequence length="510" mass="54554">MKRFTSILKQKNPFDSRSNSGSSELPAPEGDNPEANAARSIKLFCEAGGPSAEGQGEEVLHLPVIVDACESSPAAAGLAAQHIRKYLSMSNSSRPHTQYNSVMLIRILADNPGATFTRNFDSKFIATMKDVLRHCKDPSVQQILRETLMSLYRDKAYDTNLSNLFAMWQKESGMSRPPGGSGDRSNGSSTVQGPGGFALPGPPPGYPPRPGKALPAPPELAARIEEARTSAKLLQQLVQSTPQAELKNNDLIKEFAERCQSAQRSVQGYISAENPAPDDDTMQTLIETTEQLSLALSKHSRALLQARRAQSSTPTPTPPPTNNSAFAPPSGPPPGFVPSAGLGISDHPIPNSNLAYDTSMPITHPAESYSPPPLPPPSLARREVAAAPDHSYSPPPLPPPSHNAQTTATGFSRPPVPVGLPDQHDDPFADAHEEGGDTTAPLPDTGLPHSGRPGYNNVTPSYVRRQDSAEEHLTMHGGSPPVSPERSRVNVADGRNRTPVSPVYPEDPKR</sequence>
<accession>A0A6A6TX23</accession>
<feature type="region of interest" description="Disordered" evidence="1">
    <location>
        <begin position="1"/>
        <end position="34"/>
    </location>
</feature>
<dbReference type="Pfam" id="PF03127">
    <property type="entry name" value="GAT"/>
    <property type="match status" value="1"/>
</dbReference>
<dbReference type="InterPro" id="IPR004152">
    <property type="entry name" value="GAT_dom"/>
</dbReference>
<evidence type="ECO:0000313" key="4">
    <source>
        <dbReference type="Proteomes" id="UP000799302"/>
    </source>
</evidence>
<protein>
    <recommendedName>
        <fullName evidence="2">GAT domain-containing protein</fullName>
    </recommendedName>
</protein>
<feature type="region of interest" description="Disordered" evidence="1">
    <location>
        <begin position="302"/>
        <end position="510"/>
    </location>
</feature>
<dbReference type="SUPFAM" id="SSF89009">
    <property type="entry name" value="GAT-like domain"/>
    <property type="match status" value="1"/>
</dbReference>
<feature type="compositionally biased region" description="Basic and acidic residues" evidence="1">
    <location>
        <begin position="422"/>
        <end position="435"/>
    </location>
</feature>
<dbReference type="GO" id="GO:0035091">
    <property type="term" value="F:phosphatidylinositol binding"/>
    <property type="evidence" value="ECO:0007669"/>
    <property type="project" value="InterPro"/>
</dbReference>
<name>A0A6A6TX23_9PEZI</name>
<dbReference type="EMBL" id="MU004244">
    <property type="protein sequence ID" value="KAF2664006.1"/>
    <property type="molecule type" value="Genomic_DNA"/>
</dbReference>
<organism evidence="3 4">
    <name type="scientific">Microthyrium microscopicum</name>
    <dbReference type="NCBI Taxonomy" id="703497"/>
    <lineage>
        <taxon>Eukaryota</taxon>
        <taxon>Fungi</taxon>
        <taxon>Dikarya</taxon>
        <taxon>Ascomycota</taxon>
        <taxon>Pezizomycotina</taxon>
        <taxon>Dothideomycetes</taxon>
        <taxon>Dothideomycetes incertae sedis</taxon>
        <taxon>Microthyriales</taxon>
        <taxon>Microthyriaceae</taxon>
        <taxon>Microthyrium</taxon>
    </lineage>
</organism>